<protein>
    <recommendedName>
        <fullName evidence="3">ESX-1 secretion-associated protein</fullName>
    </recommendedName>
</protein>
<dbReference type="RefSeq" id="WP_146841689.1">
    <property type="nucleotide sequence ID" value="NZ_BJWG01000002.1"/>
</dbReference>
<dbReference type="Proteomes" id="UP000321720">
    <property type="component" value="Unassembled WGS sequence"/>
</dbReference>
<comment type="caution">
    <text evidence="1">The sequence shown here is derived from an EMBL/GenBank/DDBJ whole genome shotgun (WGS) entry which is preliminary data.</text>
</comment>
<accession>A0A511J7Y7</accession>
<evidence type="ECO:0000313" key="2">
    <source>
        <dbReference type="Proteomes" id="UP000321720"/>
    </source>
</evidence>
<sequence length="103" mass="10853">MADEFAVDTADLRTDAETWRGWQERLAAVGTAVPLVGTHLDQLAFSTLPGAQDVAAAYARYSSSLAGQIEDGSTAMGDIAQKLTTVAGIYEDAEQSIVDSMKA</sequence>
<dbReference type="Pfam" id="PF10824">
    <property type="entry name" value="T7SS_ESX_EspC"/>
    <property type="match status" value="1"/>
</dbReference>
<dbReference type="EMBL" id="BJWG01000002">
    <property type="protein sequence ID" value="GEL94084.1"/>
    <property type="molecule type" value="Genomic_DNA"/>
</dbReference>
<dbReference type="AlphaFoldDB" id="A0A511J7Y7"/>
<dbReference type="OrthoDB" id="4829651at2"/>
<evidence type="ECO:0000313" key="1">
    <source>
        <dbReference type="EMBL" id="GEL94084.1"/>
    </source>
</evidence>
<reference evidence="1 2" key="1">
    <citation type="submission" date="2019-07" db="EMBL/GenBank/DDBJ databases">
        <title>Whole genome shotgun sequence of Cellulomonas composti NBRC 100758.</title>
        <authorList>
            <person name="Hosoyama A."/>
            <person name="Uohara A."/>
            <person name="Ohji S."/>
            <person name="Ichikawa N."/>
        </authorList>
    </citation>
    <scope>NUCLEOTIDE SEQUENCE [LARGE SCALE GENOMIC DNA]</scope>
    <source>
        <strain evidence="1 2">NBRC 100758</strain>
    </source>
</reference>
<dbReference type="InterPro" id="IPR022536">
    <property type="entry name" value="EspC"/>
</dbReference>
<keyword evidence="2" id="KW-1185">Reference proteome</keyword>
<evidence type="ECO:0008006" key="3">
    <source>
        <dbReference type="Google" id="ProtNLM"/>
    </source>
</evidence>
<dbReference type="GO" id="GO:0009306">
    <property type="term" value="P:protein secretion"/>
    <property type="evidence" value="ECO:0007669"/>
    <property type="project" value="InterPro"/>
</dbReference>
<organism evidence="1 2">
    <name type="scientific">Cellulomonas composti</name>
    <dbReference type="NCBI Taxonomy" id="266130"/>
    <lineage>
        <taxon>Bacteria</taxon>
        <taxon>Bacillati</taxon>
        <taxon>Actinomycetota</taxon>
        <taxon>Actinomycetes</taxon>
        <taxon>Micrococcales</taxon>
        <taxon>Cellulomonadaceae</taxon>
        <taxon>Cellulomonas</taxon>
    </lineage>
</organism>
<proteinExistence type="predicted"/>
<gene>
    <name evidence="1" type="ORF">CCO02nite_07420</name>
</gene>
<name>A0A511J7Y7_9CELL</name>